<accession>A0A3Q4HH51</accession>
<keyword evidence="2" id="KW-1185">Reference proteome</keyword>
<reference evidence="1" key="2">
    <citation type="submission" date="2025-09" db="UniProtKB">
        <authorList>
            <consortium name="Ensembl"/>
        </authorList>
    </citation>
    <scope>IDENTIFICATION</scope>
</reference>
<dbReference type="Proteomes" id="UP000261580">
    <property type="component" value="Unassembled WGS sequence"/>
</dbReference>
<dbReference type="Bgee" id="ENSNBRG00000017392">
    <property type="expression patterns" value="Expressed in camera-type eye and 3 other cell types or tissues"/>
</dbReference>
<dbReference type="AlphaFoldDB" id="A0A3Q4HH51"/>
<sequence>EPLVPQVLPIRCLISTTCEMVWTACSPELNLTKHLWNLLVGAVFKEEDTIPQQCVTKLVTSMRRRVCAFYLKRHLHRSSSLTFSQTFFFFFS</sequence>
<evidence type="ECO:0000313" key="2">
    <source>
        <dbReference type="Proteomes" id="UP000261580"/>
    </source>
</evidence>
<reference evidence="1" key="1">
    <citation type="submission" date="2025-08" db="UniProtKB">
        <authorList>
            <consortium name="Ensembl"/>
        </authorList>
    </citation>
    <scope>IDENTIFICATION</scope>
</reference>
<name>A0A3Q4HH51_NEOBR</name>
<protein>
    <submittedName>
        <fullName evidence="1">Uncharacterized protein</fullName>
    </submittedName>
</protein>
<proteinExistence type="predicted"/>
<organism evidence="1 2">
    <name type="scientific">Neolamprologus brichardi</name>
    <name type="common">Fairy cichlid</name>
    <name type="synonym">Lamprologus brichardi</name>
    <dbReference type="NCBI Taxonomy" id="32507"/>
    <lineage>
        <taxon>Eukaryota</taxon>
        <taxon>Metazoa</taxon>
        <taxon>Chordata</taxon>
        <taxon>Craniata</taxon>
        <taxon>Vertebrata</taxon>
        <taxon>Euteleostomi</taxon>
        <taxon>Actinopterygii</taxon>
        <taxon>Neopterygii</taxon>
        <taxon>Teleostei</taxon>
        <taxon>Neoteleostei</taxon>
        <taxon>Acanthomorphata</taxon>
        <taxon>Ovalentaria</taxon>
        <taxon>Cichlomorphae</taxon>
        <taxon>Cichliformes</taxon>
        <taxon>Cichlidae</taxon>
        <taxon>African cichlids</taxon>
        <taxon>Pseudocrenilabrinae</taxon>
        <taxon>Lamprologini</taxon>
        <taxon>Neolamprologus</taxon>
    </lineage>
</organism>
<dbReference type="Ensembl" id="ENSNBRT00000023291.1">
    <property type="protein sequence ID" value="ENSNBRP00000022695.1"/>
    <property type="gene ID" value="ENSNBRG00000017392.1"/>
</dbReference>
<evidence type="ECO:0000313" key="1">
    <source>
        <dbReference type="Ensembl" id="ENSNBRP00000022695.1"/>
    </source>
</evidence>